<feature type="domain" description="TonB-dependent receptor plug" evidence="7">
    <location>
        <begin position="130"/>
        <end position="230"/>
    </location>
</feature>
<dbReference type="Gene3D" id="2.40.170.20">
    <property type="entry name" value="TonB-dependent receptor, beta-barrel domain"/>
    <property type="match status" value="1"/>
</dbReference>
<evidence type="ECO:0000256" key="5">
    <source>
        <dbReference type="SAM" id="SignalP"/>
    </source>
</evidence>
<dbReference type="Pfam" id="PF13715">
    <property type="entry name" value="CarbopepD_reg_2"/>
    <property type="match status" value="1"/>
</dbReference>
<name>A0ABW8XQ21_9FLAO</name>
<accession>A0ABW8XQ21</accession>
<dbReference type="InterPro" id="IPR000531">
    <property type="entry name" value="Beta-barrel_TonB"/>
</dbReference>
<reference evidence="8 9" key="1">
    <citation type="submission" date="2024-06" db="EMBL/GenBank/DDBJ databases">
        <authorList>
            <person name="Kaempfer P."/>
            <person name="Viver T."/>
        </authorList>
    </citation>
    <scope>NUCLEOTIDE SEQUENCE [LARGE SCALE GENOMIC DNA]</scope>
    <source>
        <strain evidence="8 9">ST-87</strain>
    </source>
</reference>
<dbReference type="SUPFAM" id="SSF49464">
    <property type="entry name" value="Carboxypeptidase regulatory domain-like"/>
    <property type="match status" value="1"/>
</dbReference>
<keyword evidence="2 4" id="KW-0472">Membrane</keyword>
<dbReference type="InterPro" id="IPR036942">
    <property type="entry name" value="Beta-barrel_TonB_sf"/>
</dbReference>
<dbReference type="PANTHER" id="PTHR40980">
    <property type="entry name" value="PLUG DOMAIN-CONTAINING PROTEIN"/>
    <property type="match status" value="1"/>
</dbReference>
<dbReference type="InterPro" id="IPR010104">
    <property type="entry name" value="TonB_rcpt_bac"/>
</dbReference>
<evidence type="ECO:0000313" key="9">
    <source>
        <dbReference type="Proteomes" id="UP001629260"/>
    </source>
</evidence>
<keyword evidence="5" id="KW-0732">Signal</keyword>
<dbReference type="SUPFAM" id="SSF56935">
    <property type="entry name" value="Porins"/>
    <property type="match status" value="1"/>
</dbReference>
<evidence type="ECO:0000256" key="3">
    <source>
        <dbReference type="ARBA" id="ARBA00023237"/>
    </source>
</evidence>
<evidence type="ECO:0000259" key="6">
    <source>
        <dbReference type="Pfam" id="PF00593"/>
    </source>
</evidence>
<comment type="subcellular location">
    <subcellularLocation>
        <location evidence="1 4">Cell outer membrane</location>
    </subcellularLocation>
</comment>
<dbReference type="PANTHER" id="PTHR40980:SF4">
    <property type="entry name" value="TONB-DEPENDENT RECEPTOR-LIKE BETA-BARREL DOMAIN-CONTAINING PROTEIN"/>
    <property type="match status" value="1"/>
</dbReference>
<comment type="caution">
    <text evidence="8">The sequence shown here is derived from an EMBL/GenBank/DDBJ whole genome shotgun (WGS) entry which is preliminary data.</text>
</comment>
<keyword evidence="3" id="KW-0998">Cell outer membrane</keyword>
<gene>
    <name evidence="8" type="ORF">ABS764_03925</name>
</gene>
<sequence>MKKQLLLFGMILCGLNFYAQNRSSIVGKISDGNGYLPGVNVVVLEGKNGVTTNLDGSFQLTNLVGEKIKVAISYLGYKEITKEVNLAPGVNNLGTITMDEEEGVLSEVIIKGFTAPSQIKALSIKKKSFAIMDVLAADAVGKLPDRNAAEAVQRMPGVSVNRYHGEANQVSVRGTPFGWNSTLYNGNRLPSASVFGSRNTLLDAIPTEMIQYIQLSKAITPDIEGDAIGGSVDFISRIAQSKDMLNVSLGGGYNQRANKSTYNGSVVFGKRFFDKKLGVVLAASIWDRNFSTDEMVVDYNINAANQGQRYAINSVNAKRYFGSRKTKAFSGTIDFELNESNKFFGKFLIDKFEDVRPVYESFYDFAKKRYVYSYRYSFYETALNSFEVGGNHLIGSKVKVDWSVSSNDMDYILNTPPNMPKNQRGLPIAQFTQNLSGDFGNRATDGLVYNLFDSPDANGVDLFNIDPKLTNPNDFLDPTRLQLTQLVIYQTNQKDKDKIAQFNLTYNPTAALSLKMGAKGKLKKYEGQLTPLAFLPGAALGIPGSPALRTLSEFKTEAYPNESTSFKEIGGTFAPLIVDPITKGELFRIFTPDYLADNGFADYSSKSNPTTKYVAHENVFSNYLMTTYKLTDKTTLIGGVRNEYTMINIKSAKYDVETKTVTTVEENNSYNAFLPMLHIKYAANDYMNIRAAYTRTFSRANFGDLNPGENVDTTNPGLVKITKGNADLLPTFANNFDLMGEYFLDDIGLITAGVFYKDLSNYIFKDLSVQKIDNFDYLITQPKNVENASLYGFEMGITKRFTEWDNFFGGFGIDLNGAFIKSSLKVNRFDADGGLVAVDKTTLPNQSKFLFNSSIFYEKYGFMFKIAGNYRGKSVETINQNLGPDYYISARSNFTVDFSADYSISDKLKVFMEVRNLANTPFQQYLGTNEKRFTSSEWSAINGQLGVKYQIF</sequence>
<feature type="signal peptide" evidence="5">
    <location>
        <begin position="1"/>
        <end position="19"/>
    </location>
</feature>
<keyword evidence="4" id="KW-0798">TonB box</keyword>
<dbReference type="Proteomes" id="UP001629260">
    <property type="component" value="Unassembled WGS sequence"/>
</dbReference>
<feature type="domain" description="TonB-dependent receptor-like beta-barrel" evidence="6">
    <location>
        <begin position="439"/>
        <end position="917"/>
    </location>
</feature>
<dbReference type="InterPro" id="IPR012910">
    <property type="entry name" value="Plug_dom"/>
</dbReference>
<evidence type="ECO:0000256" key="2">
    <source>
        <dbReference type="ARBA" id="ARBA00023136"/>
    </source>
</evidence>
<protein>
    <submittedName>
        <fullName evidence="8">TonB-dependent receptor</fullName>
    </submittedName>
</protein>
<organism evidence="8 9">
    <name type="scientific">Flavobacterium plantiphilum</name>
    <dbReference type="NCBI Taxonomy" id="3163297"/>
    <lineage>
        <taxon>Bacteria</taxon>
        <taxon>Pseudomonadati</taxon>
        <taxon>Bacteroidota</taxon>
        <taxon>Flavobacteriia</taxon>
        <taxon>Flavobacteriales</taxon>
        <taxon>Flavobacteriaceae</taxon>
        <taxon>Flavobacterium</taxon>
    </lineage>
</organism>
<comment type="similarity">
    <text evidence="4">Belongs to the TonB-dependent receptor family.</text>
</comment>
<dbReference type="Pfam" id="PF00593">
    <property type="entry name" value="TonB_dep_Rec_b-barrel"/>
    <property type="match status" value="1"/>
</dbReference>
<dbReference type="NCBIfam" id="TIGR01782">
    <property type="entry name" value="TonB-Xanth-Caul"/>
    <property type="match status" value="1"/>
</dbReference>
<dbReference type="Pfam" id="PF07715">
    <property type="entry name" value="Plug"/>
    <property type="match status" value="1"/>
</dbReference>
<dbReference type="EMBL" id="JBELQA010000002">
    <property type="protein sequence ID" value="MFL9829991.1"/>
    <property type="molecule type" value="Genomic_DNA"/>
</dbReference>
<dbReference type="RefSeq" id="WP_408080184.1">
    <property type="nucleotide sequence ID" value="NZ_JBELQA010000002.1"/>
</dbReference>
<dbReference type="Gene3D" id="2.170.130.10">
    <property type="entry name" value="TonB-dependent receptor, plug domain"/>
    <property type="match status" value="1"/>
</dbReference>
<keyword evidence="9" id="KW-1185">Reference proteome</keyword>
<proteinExistence type="inferred from homology"/>
<evidence type="ECO:0000256" key="1">
    <source>
        <dbReference type="ARBA" id="ARBA00004442"/>
    </source>
</evidence>
<dbReference type="InterPro" id="IPR037066">
    <property type="entry name" value="Plug_dom_sf"/>
</dbReference>
<evidence type="ECO:0000256" key="4">
    <source>
        <dbReference type="RuleBase" id="RU003357"/>
    </source>
</evidence>
<evidence type="ECO:0000313" key="8">
    <source>
        <dbReference type="EMBL" id="MFL9829991.1"/>
    </source>
</evidence>
<evidence type="ECO:0000259" key="7">
    <source>
        <dbReference type="Pfam" id="PF07715"/>
    </source>
</evidence>
<keyword evidence="8" id="KW-0675">Receptor</keyword>
<dbReference type="InterPro" id="IPR008969">
    <property type="entry name" value="CarboxyPept-like_regulatory"/>
</dbReference>
<feature type="chain" id="PRO_5046284248" evidence="5">
    <location>
        <begin position="20"/>
        <end position="952"/>
    </location>
</feature>
<dbReference type="Gene3D" id="2.60.40.1120">
    <property type="entry name" value="Carboxypeptidase-like, regulatory domain"/>
    <property type="match status" value="1"/>
</dbReference>